<dbReference type="STRING" id="210143.A0A1R3GNZ1"/>
<dbReference type="PANTHER" id="PTHR43859:SF2">
    <property type="entry name" value="BUTYRATE--COA LIGASE AAE11, PEROXISOMAL"/>
    <property type="match status" value="1"/>
</dbReference>
<organism evidence="5 6">
    <name type="scientific">Corchorus capsularis</name>
    <name type="common">Jute</name>
    <dbReference type="NCBI Taxonomy" id="210143"/>
    <lineage>
        <taxon>Eukaryota</taxon>
        <taxon>Viridiplantae</taxon>
        <taxon>Streptophyta</taxon>
        <taxon>Embryophyta</taxon>
        <taxon>Tracheophyta</taxon>
        <taxon>Spermatophyta</taxon>
        <taxon>Magnoliopsida</taxon>
        <taxon>eudicotyledons</taxon>
        <taxon>Gunneridae</taxon>
        <taxon>Pentapetalae</taxon>
        <taxon>rosids</taxon>
        <taxon>malvids</taxon>
        <taxon>Malvales</taxon>
        <taxon>Malvaceae</taxon>
        <taxon>Grewioideae</taxon>
        <taxon>Apeibeae</taxon>
        <taxon>Corchorus</taxon>
    </lineage>
</organism>
<dbReference type="EMBL" id="AWWV01013847">
    <property type="protein sequence ID" value="OMO59825.1"/>
    <property type="molecule type" value="Genomic_DNA"/>
</dbReference>
<sequence>MDKLQKSQANYVPLTPLTFLKRASAVYANRTSIIYENTRFTWRQTYERCCRVASSLRSLNIVNNDVVSVLAPNVPAMYEMHFAVPMAGAVLNTINTRLDAKNVATILRHAETKVLFVDCQFVSLIREALRILMGMGDSEKQELLVPLVIVIDDIDSPTGVRLGELEYEQLVQMGNPRFVPIEIQDEWDPISLNYTSGTTSEPKGVVYSHRGAYLSTLSLVLGWEMGTEPVYLWSLPMFHCNGWTFTWGIAARGGTNICLRNTTAYDMYRNIASHNVTHMCCAPIIFNILLEAKPHERREITSPVQILTGGAPPPAALLEKMELLGFHVTHAYGLTEATGPALVCEWQAKWNRLPRESQSKLKARQGISILTLSDVDVKNEKTMESVPHDGKTMGEIVLRGSSIMKGYLKDPEATSKAFKNGWFFTGDVGVIHPDGYLEIKDRSKDVIISGGENISSVELESVLYRHPRVLEVAVVAMPHPRWGESPCAFVALKQNEAGKTDEVTESDIISYCRKNLPHYMIPKKVEFLPQLPKTSTGKIQKFQLRAMAKSFHVTENSTAAKKSSVQVKKEIPKYNDQPHQQILALSRL</sequence>
<dbReference type="Pfam" id="PF13193">
    <property type="entry name" value="AMP-binding_C"/>
    <property type="match status" value="1"/>
</dbReference>
<dbReference type="FunFam" id="3.30.300.30:FF:000008">
    <property type="entry name" value="2,3-dihydroxybenzoate-AMP ligase"/>
    <property type="match status" value="1"/>
</dbReference>
<dbReference type="NCBIfam" id="NF006020">
    <property type="entry name" value="PRK08162.1"/>
    <property type="match status" value="1"/>
</dbReference>
<dbReference type="PANTHER" id="PTHR43859">
    <property type="entry name" value="ACYL-ACTIVATING ENZYME"/>
    <property type="match status" value="1"/>
</dbReference>
<dbReference type="CDD" id="cd12118">
    <property type="entry name" value="ttLC_FACS_AEE21_like"/>
    <property type="match status" value="1"/>
</dbReference>
<dbReference type="InterPro" id="IPR025110">
    <property type="entry name" value="AMP-bd_C"/>
</dbReference>
<proteinExistence type="inferred from homology"/>
<gene>
    <name evidence="5" type="ORF">CCACVL1_24595</name>
</gene>
<evidence type="ECO:0000313" key="5">
    <source>
        <dbReference type="EMBL" id="OMO59825.1"/>
    </source>
</evidence>
<comment type="similarity">
    <text evidence="1">Belongs to the ATP-dependent AMP-binding enzyme family.</text>
</comment>
<name>A0A1R3GNZ1_COCAP</name>
<dbReference type="Gene3D" id="3.30.300.30">
    <property type="match status" value="1"/>
</dbReference>
<reference evidence="5 6" key="1">
    <citation type="submission" date="2013-09" db="EMBL/GenBank/DDBJ databases">
        <title>Corchorus capsularis genome sequencing.</title>
        <authorList>
            <person name="Alam M."/>
            <person name="Haque M.S."/>
            <person name="Islam M.S."/>
            <person name="Emdad E.M."/>
            <person name="Islam M.M."/>
            <person name="Ahmed B."/>
            <person name="Halim A."/>
            <person name="Hossen Q.M.M."/>
            <person name="Hossain M.Z."/>
            <person name="Ahmed R."/>
            <person name="Khan M.M."/>
            <person name="Islam R."/>
            <person name="Rashid M.M."/>
            <person name="Khan S.A."/>
            <person name="Rahman M.S."/>
            <person name="Alam M."/>
        </authorList>
    </citation>
    <scope>NUCLEOTIDE SEQUENCE [LARGE SCALE GENOMIC DNA]</scope>
    <source>
        <strain evidence="6">cv. CVL-1</strain>
        <tissue evidence="5">Whole seedling</tissue>
    </source>
</reference>
<feature type="domain" description="AMP-binding enzyme C-terminal" evidence="4">
    <location>
        <begin position="458"/>
        <end position="538"/>
    </location>
</feature>
<dbReference type="InterPro" id="IPR020845">
    <property type="entry name" value="AMP-binding_CS"/>
</dbReference>
<dbReference type="PROSITE" id="PS00455">
    <property type="entry name" value="AMP_BINDING"/>
    <property type="match status" value="1"/>
</dbReference>
<dbReference type="Proteomes" id="UP000188268">
    <property type="component" value="Unassembled WGS sequence"/>
</dbReference>
<protein>
    <submittedName>
        <fullName evidence="5">AMP-dependent synthetase/ligase</fullName>
    </submittedName>
</protein>
<comment type="caution">
    <text evidence="5">The sequence shown here is derived from an EMBL/GenBank/DDBJ whole genome shotgun (WGS) entry which is preliminary data.</text>
</comment>
<dbReference type="InterPro" id="IPR045851">
    <property type="entry name" value="AMP-bd_C_sf"/>
</dbReference>
<evidence type="ECO:0000256" key="2">
    <source>
        <dbReference type="ARBA" id="ARBA00022598"/>
    </source>
</evidence>
<dbReference type="OMA" id="IRLMYTS"/>
<dbReference type="AlphaFoldDB" id="A0A1R3GNZ1"/>
<dbReference type="OrthoDB" id="10253115at2759"/>
<evidence type="ECO:0000259" key="4">
    <source>
        <dbReference type="Pfam" id="PF13193"/>
    </source>
</evidence>
<evidence type="ECO:0000259" key="3">
    <source>
        <dbReference type="Pfam" id="PF00501"/>
    </source>
</evidence>
<dbReference type="Gene3D" id="3.40.50.12780">
    <property type="entry name" value="N-terminal domain of ligase-like"/>
    <property type="match status" value="1"/>
</dbReference>
<dbReference type="FunFam" id="3.40.50.12780:FF:000003">
    <property type="entry name" value="Long-chain-fatty-acid--CoA ligase FadD"/>
    <property type="match status" value="1"/>
</dbReference>
<dbReference type="Pfam" id="PF00501">
    <property type="entry name" value="AMP-binding"/>
    <property type="match status" value="1"/>
</dbReference>
<keyword evidence="2 5" id="KW-0436">Ligase</keyword>
<evidence type="ECO:0000313" key="6">
    <source>
        <dbReference type="Proteomes" id="UP000188268"/>
    </source>
</evidence>
<dbReference type="SUPFAM" id="SSF56801">
    <property type="entry name" value="Acetyl-CoA synthetase-like"/>
    <property type="match status" value="1"/>
</dbReference>
<dbReference type="InterPro" id="IPR000873">
    <property type="entry name" value="AMP-dep_synth/lig_dom"/>
</dbReference>
<evidence type="ECO:0000256" key="1">
    <source>
        <dbReference type="ARBA" id="ARBA00006432"/>
    </source>
</evidence>
<feature type="domain" description="AMP-dependent synthetase/ligase" evidence="3">
    <location>
        <begin position="21"/>
        <end position="408"/>
    </location>
</feature>
<accession>A0A1R3GNZ1</accession>
<dbReference type="InterPro" id="IPR042099">
    <property type="entry name" value="ANL_N_sf"/>
</dbReference>
<dbReference type="GO" id="GO:0016874">
    <property type="term" value="F:ligase activity"/>
    <property type="evidence" value="ECO:0007669"/>
    <property type="project" value="UniProtKB-KW"/>
</dbReference>
<dbReference type="Gramene" id="OMO59825">
    <property type="protein sequence ID" value="OMO59825"/>
    <property type="gene ID" value="CCACVL1_24595"/>
</dbReference>
<keyword evidence="6" id="KW-1185">Reference proteome</keyword>